<dbReference type="InterPro" id="IPR011335">
    <property type="entry name" value="Restrct_endonuc-II-like"/>
</dbReference>
<dbReference type="Gene3D" id="3.90.1570.10">
    <property type="entry name" value="tt1808, chain A"/>
    <property type="match status" value="1"/>
</dbReference>
<sequence length="167" mass="18541">MPSASRTAPRTWAELCNDPSLQDLPYKIETNARGQIVMSPTYAWHGKYAYRIARLLEDHLPDGQVSVELAIRTTEGTKVADAIWCSVERWGKIKDAYDAPIAPEICVEVLSPANTEAEMEAKQALYFEAGAKEVWLCDAEGTLSFYDASGARDRSRQVPSFPAQIES</sequence>
<dbReference type="Pfam" id="PF05685">
    <property type="entry name" value="Uma2"/>
    <property type="match status" value="1"/>
</dbReference>
<dbReference type="OrthoDB" id="9808428at2"/>
<reference evidence="2 3" key="1">
    <citation type="submission" date="2017-10" db="EMBL/GenBank/DDBJ databases">
        <title>Draft genome of Longimonas halophila.</title>
        <authorList>
            <person name="Goh K.M."/>
            <person name="Shamsir M.S."/>
            <person name="Lim S.W."/>
        </authorList>
    </citation>
    <scope>NUCLEOTIDE SEQUENCE [LARGE SCALE GENOMIC DNA]</scope>
    <source>
        <strain evidence="2 3">KCTC 42399</strain>
    </source>
</reference>
<dbReference type="CDD" id="cd06260">
    <property type="entry name" value="DUF820-like"/>
    <property type="match status" value="1"/>
</dbReference>
<gene>
    <name evidence="2" type="ORF">CRI93_03325</name>
</gene>
<dbReference type="SUPFAM" id="SSF52980">
    <property type="entry name" value="Restriction endonuclease-like"/>
    <property type="match status" value="1"/>
</dbReference>
<comment type="caution">
    <text evidence="2">The sequence shown here is derived from an EMBL/GenBank/DDBJ whole genome shotgun (WGS) entry which is preliminary data.</text>
</comment>
<dbReference type="InterPro" id="IPR012296">
    <property type="entry name" value="Nuclease_put_TT1808"/>
</dbReference>
<dbReference type="Proteomes" id="UP000221024">
    <property type="component" value="Unassembled WGS sequence"/>
</dbReference>
<name>A0A2H3NPB9_9BACT</name>
<dbReference type="PANTHER" id="PTHR34107:SF4">
    <property type="entry name" value="SLL1222 PROTEIN"/>
    <property type="match status" value="1"/>
</dbReference>
<dbReference type="EMBL" id="PDEP01000002">
    <property type="protein sequence ID" value="PEN08800.1"/>
    <property type="molecule type" value="Genomic_DNA"/>
</dbReference>
<dbReference type="PANTHER" id="PTHR34107">
    <property type="entry name" value="SLL0198 PROTEIN-RELATED"/>
    <property type="match status" value="1"/>
</dbReference>
<keyword evidence="3" id="KW-1185">Reference proteome</keyword>
<dbReference type="AlphaFoldDB" id="A0A2H3NPB9"/>
<accession>A0A2H3NPB9</accession>
<feature type="domain" description="Putative restriction endonuclease" evidence="1">
    <location>
        <begin position="26"/>
        <end position="141"/>
    </location>
</feature>
<proteinExistence type="predicted"/>
<evidence type="ECO:0000259" key="1">
    <source>
        <dbReference type="Pfam" id="PF05685"/>
    </source>
</evidence>
<evidence type="ECO:0000313" key="2">
    <source>
        <dbReference type="EMBL" id="PEN08800.1"/>
    </source>
</evidence>
<evidence type="ECO:0000313" key="3">
    <source>
        <dbReference type="Proteomes" id="UP000221024"/>
    </source>
</evidence>
<organism evidence="2 3">
    <name type="scientific">Longimonas halophila</name>
    <dbReference type="NCBI Taxonomy" id="1469170"/>
    <lineage>
        <taxon>Bacteria</taxon>
        <taxon>Pseudomonadati</taxon>
        <taxon>Rhodothermota</taxon>
        <taxon>Rhodothermia</taxon>
        <taxon>Rhodothermales</taxon>
        <taxon>Salisaetaceae</taxon>
        <taxon>Longimonas</taxon>
    </lineage>
</organism>
<protein>
    <recommendedName>
        <fullName evidence="1">Putative restriction endonuclease domain-containing protein</fullName>
    </recommendedName>
</protein>
<dbReference type="InterPro" id="IPR008538">
    <property type="entry name" value="Uma2"/>
</dbReference>
<dbReference type="RefSeq" id="WP_098061196.1">
    <property type="nucleotide sequence ID" value="NZ_PDEP01000002.1"/>
</dbReference>